<keyword evidence="8 11" id="KW-0560">Oxidoreductase</keyword>
<evidence type="ECO:0000256" key="13">
    <source>
        <dbReference type="SAM" id="MobiDB-lite"/>
    </source>
</evidence>
<evidence type="ECO:0000313" key="15">
    <source>
        <dbReference type="EMBL" id="MEM5286500.1"/>
    </source>
</evidence>
<dbReference type="Pfam" id="PF06628">
    <property type="entry name" value="Catalase-rel"/>
    <property type="match status" value="1"/>
</dbReference>
<dbReference type="InterPro" id="IPR024712">
    <property type="entry name" value="Catalase_clade2"/>
</dbReference>
<dbReference type="EC" id="1.11.1.6" evidence="4 11"/>
<dbReference type="PANTHER" id="PTHR42821">
    <property type="entry name" value="CATALASE"/>
    <property type="match status" value="1"/>
</dbReference>
<dbReference type="PRINTS" id="PR00067">
    <property type="entry name" value="CATALASE"/>
</dbReference>
<gene>
    <name evidence="15" type="primary">katE</name>
    <name evidence="15" type="ORF">V4C55_12325</name>
</gene>
<comment type="cofactor">
    <cofactor evidence="1 11">
        <name>heme</name>
        <dbReference type="ChEBI" id="CHEBI:30413"/>
    </cofactor>
</comment>
<dbReference type="PROSITE" id="PS00437">
    <property type="entry name" value="CATALASE_1"/>
    <property type="match status" value="1"/>
</dbReference>
<dbReference type="InterPro" id="IPR029062">
    <property type="entry name" value="Class_I_gatase-like"/>
</dbReference>
<evidence type="ECO:0000256" key="6">
    <source>
        <dbReference type="ARBA" id="ARBA00022617"/>
    </source>
</evidence>
<dbReference type="InterPro" id="IPR002226">
    <property type="entry name" value="Catalase_haem_BS"/>
</dbReference>
<dbReference type="RefSeq" id="WP_267909496.1">
    <property type="nucleotide sequence ID" value="NZ_CAJHCS010000008.1"/>
</dbReference>
<keyword evidence="7 11" id="KW-0479">Metal-binding</keyword>
<evidence type="ECO:0000256" key="2">
    <source>
        <dbReference type="ARBA" id="ARBA00002974"/>
    </source>
</evidence>
<evidence type="ECO:0000256" key="12">
    <source>
        <dbReference type="RuleBase" id="RU000498"/>
    </source>
</evidence>
<evidence type="ECO:0000256" key="7">
    <source>
        <dbReference type="ARBA" id="ARBA00022723"/>
    </source>
</evidence>
<dbReference type="CDD" id="cd03132">
    <property type="entry name" value="GATase1_catalase"/>
    <property type="match status" value="1"/>
</dbReference>
<name>A0ABU9QAN3_9BURK</name>
<keyword evidence="6 11" id="KW-0349">Heme</keyword>
<feature type="domain" description="Catalase core" evidence="14">
    <location>
        <begin position="50"/>
        <end position="438"/>
    </location>
</feature>
<dbReference type="PROSITE" id="PS00438">
    <property type="entry name" value="CATALASE_2"/>
    <property type="match status" value="1"/>
</dbReference>
<protein>
    <recommendedName>
        <fullName evidence="4 11">Catalase</fullName>
        <ecNumber evidence="4 11">1.11.1.6</ecNumber>
    </recommendedName>
</protein>
<dbReference type="SMART" id="SM01060">
    <property type="entry name" value="Catalase"/>
    <property type="match status" value="1"/>
</dbReference>
<accession>A0ABU9QAN3</accession>
<evidence type="ECO:0000259" key="14">
    <source>
        <dbReference type="SMART" id="SM01060"/>
    </source>
</evidence>
<dbReference type="InterPro" id="IPR020835">
    <property type="entry name" value="Catalase_sf"/>
</dbReference>
<comment type="catalytic activity">
    <reaction evidence="11 12">
        <text>2 H2O2 = O2 + 2 H2O</text>
        <dbReference type="Rhea" id="RHEA:20309"/>
        <dbReference type="ChEBI" id="CHEBI:15377"/>
        <dbReference type="ChEBI" id="CHEBI:15379"/>
        <dbReference type="ChEBI" id="CHEBI:16240"/>
        <dbReference type="EC" id="1.11.1.6"/>
    </reaction>
</comment>
<evidence type="ECO:0000313" key="16">
    <source>
        <dbReference type="Proteomes" id="UP001494588"/>
    </source>
</evidence>
<dbReference type="InterPro" id="IPR043156">
    <property type="entry name" value="Catalase_clade2_helical"/>
</dbReference>
<evidence type="ECO:0000256" key="3">
    <source>
        <dbReference type="ARBA" id="ARBA00010660"/>
    </source>
</evidence>
<keyword evidence="10 11" id="KW-0376">Hydrogen peroxide</keyword>
<dbReference type="InterPro" id="IPR041399">
    <property type="entry name" value="Catalase_large_C"/>
</dbReference>
<feature type="compositionally biased region" description="Polar residues" evidence="13">
    <location>
        <begin position="1"/>
        <end position="10"/>
    </location>
</feature>
<dbReference type="EMBL" id="JAZHGC010000009">
    <property type="protein sequence ID" value="MEM5286500.1"/>
    <property type="molecule type" value="Genomic_DNA"/>
</dbReference>
<dbReference type="InterPro" id="IPR024708">
    <property type="entry name" value="Catalase_AS"/>
</dbReference>
<dbReference type="Pfam" id="PF18011">
    <property type="entry name" value="Catalase_C"/>
    <property type="match status" value="1"/>
</dbReference>
<dbReference type="Gene3D" id="2.40.180.10">
    <property type="entry name" value="Catalase core domain"/>
    <property type="match status" value="1"/>
</dbReference>
<evidence type="ECO:0000256" key="5">
    <source>
        <dbReference type="ARBA" id="ARBA00022559"/>
    </source>
</evidence>
<dbReference type="PIRSF" id="PIRSF038927">
    <property type="entry name" value="Catalase_clade2"/>
    <property type="match status" value="1"/>
</dbReference>
<keyword evidence="5 11" id="KW-0575">Peroxidase</keyword>
<evidence type="ECO:0000256" key="8">
    <source>
        <dbReference type="ARBA" id="ARBA00023002"/>
    </source>
</evidence>
<dbReference type="Proteomes" id="UP001494588">
    <property type="component" value="Unassembled WGS sequence"/>
</dbReference>
<dbReference type="Gene3D" id="3.40.50.880">
    <property type="match status" value="1"/>
</dbReference>
<dbReference type="InterPro" id="IPR011614">
    <property type="entry name" value="Catalase_core"/>
</dbReference>
<evidence type="ECO:0000256" key="9">
    <source>
        <dbReference type="ARBA" id="ARBA00023004"/>
    </source>
</evidence>
<feature type="region of interest" description="Disordered" evidence="13">
    <location>
        <begin position="1"/>
        <end position="50"/>
    </location>
</feature>
<evidence type="ECO:0000256" key="4">
    <source>
        <dbReference type="ARBA" id="ARBA00012314"/>
    </source>
</evidence>
<dbReference type="InterPro" id="IPR010582">
    <property type="entry name" value="Catalase_immune_responsive"/>
</dbReference>
<dbReference type="CDD" id="cd08155">
    <property type="entry name" value="catalase_clade_2"/>
    <property type="match status" value="1"/>
</dbReference>
<dbReference type="SUPFAM" id="SSF52317">
    <property type="entry name" value="Class I glutamine amidotransferase-like"/>
    <property type="match status" value="1"/>
</dbReference>
<keyword evidence="9 11" id="KW-0408">Iron</keyword>
<keyword evidence="16" id="KW-1185">Reference proteome</keyword>
<reference evidence="15 16" key="1">
    <citation type="submission" date="2024-01" db="EMBL/GenBank/DDBJ databases">
        <title>The diversity of rhizobia nodulating Mimosa spp. in eleven states of Brazil covering several biomes is determined by host plant, location, and edaphic factors.</title>
        <authorList>
            <person name="Rouws L."/>
            <person name="Barauna A."/>
            <person name="Beukes C."/>
            <person name="De Faria S.M."/>
            <person name="Gross E."/>
            <person name="Dos Reis Junior F.B."/>
            <person name="Simon M."/>
            <person name="Maluk M."/>
            <person name="Odee D.W."/>
            <person name="Kenicer G."/>
            <person name="Young J.P.W."/>
            <person name="Reis V.M."/>
            <person name="Zilli J."/>
            <person name="James E.K."/>
        </authorList>
    </citation>
    <scope>NUCLEOTIDE SEQUENCE [LARGE SCALE GENOMIC DNA]</scope>
    <source>
        <strain evidence="15 16">JPY77</strain>
    </source>
</reference>
<sequence length="715" mass="78421">MRRAQFTSTGKGAPPMASKQRNPSSSAPAEDLKSKDLERSRVRPQNEALRTNQGVKIADNQNTLRAGPRGPSLLEDFIMREKITHFDHERIPERIVHARGSAAHGVFQVYESMAEYTKAAFLQDPSVQTPVYVRFSTVQGPRGSADTVRDVRGFATKFYTSEGNYDLVGNNMPVFFIQDAIKFPDFVHAVKPEAPNEMPTGGSAHDTFWDFVSLVPESAHMVLWTMSDRAIPRSLRTMEGFGIHTFRFINAKGAMRLVKFHWRPVLGSYSVLWDEAQKLAGKDPDFHRRDLWEAIERGDFPEFELGVQIIEEKDQDSFDFDLLDPTKLVPEEIVPVKIIGKMTLNRNPDNFFAETEQVAFHPGHVVPGIDFTNDPLLQGRLFSYTDTQISRLGGPNFHEIPINRPVSPNVNNQRDGMHRQTINVGQASYEPNSVSDAWPKETDPAATDGGFESYPEPMEGTKIRVRSDSFADHFSQAALFYQSMSDVEKEHIALAYQFELGKVTKPEIRARVVNEILANFDADLAATVAEGLGLPKPGKGARAVGKQKPSPALSLLNRVVKGIKTRKIAVMAAPGSDGATIKSVQAALKAEGATPLLVAPTLAAIDGMNPDATISGMPSIMFDGVVIVGGEQGAKALAQSGDARHFVLEAFRHLKAIAAIGAGKELLSATHLPEKADGVSIGDNGKVDAVLKTFIDAVGQHRVWSRRQAAESVPA</sequence>
<evidence type="ECO:0000256" key="10">
    <source>
        <dbReference type="ARBA" id="ARBA00023324"/>
    </source>
</evidence>
<dbReference type="NCBIfam" id="NF008422">
    <property type="entry name" value="PRK11249.1"/>
    <property type="match status" value="1"/>
</dbReference>
<feature type="compositionally biased region" description="Basic and acidic residues" evidence="13">
    <location>
        <begin position="30"/>
        <end position="41"/>
    </location>
</feature>
<dbReference type="PROSITE" id="PS51402">
    <property type="entry name" value="CATALASE_3"/>
    <property type="match status" value="1"/>
</dbReference>
<dbReference type="Gene3D" id="1.20.1370.20">
    <property type="match status" value="1"/>
</dbReference>
<organism evidence="15 16">
    <name type="scientific">Paraburkholderia sabiae</name>
    <dbReference type="NCBI Taxonomy" id="273251"/>
    <lineage>
        <taxon>Bacteria</taxon>
        <taxon>Pseudomonadati</taxon>
        <taxon>Pseudomonadota</taxon>
        <taxon>Betaproteobacteria</taxon>
        <taxon>Burkholderiales</taxon>
        <taxon>Burkholderiaceae</taxon>
        <taxon>Paraburkholderia</taxon>
    </lineage>
</organism>
<comment type="function">
    <text evidence="2 11">Decomposes hydrogen peroxide into water and oxygen; serves to protect cells from the toxic effects of hydrogen peroxide.</text>
</comment>
<dbReference type="InterPro" id="IPR018028">
    <property type="entry name" value="Catalase"/>
</dbReference>
<dbReference type="PANTHER" id="PTHR42821:SF1">
    <property type="entry name" value="CATALASE-B"/>
    <property type="match status" value="1"/>
</dbReference>
<evidence type="ECO:0000256" key="11">
    <source>
        <dbReference type="PIRNR" id="PIRNR038927"/>
    </source>
</evidence>
<comment type="similarity">
    <text evidence="3">Belongs to the catalase family. HPII subfamily.</text>
</comment>
<proteinExistence type="inferred from homology"/>
<evidence type="ECO:0000256" key="1">
    <source>
        <dbReference type="ARBA" id="ARBA00001971"/>
    </source>
</evidence>
<comment type="caution">
    <text evidence="15">The sequence shown here is derived from an EMBL/GenBank/DDBJ whole genome shotgun (WGS) entry which is preliminary data.</text>
</comment>
<dbReference type="SUPFAM" id="SSF56634">
    <property type="entry name" value="Heme-dependent catalase-like"/>
    <property type="match status" value="1"/>
</dbReference>
<dbReference type="Pfam" id="PF00199">
    <property type="entry name" value="Catalase"/>
    <property type="match status" value="1"/>
</dbReference>